<dbReference type="PANTHER" id="PTHR44147">
    <property type="entry name" value="DEHYDROGENASE/REDUCTASE SDR FAMILY MEMBER 1"/>
    <property type="match status" value="1"/>
</dbReference>
<evidence type="ECO:0000313" key="2">
    <source>
        <dbReference type="Proteomes" id="UP001229346"/>
    </source>
</evidence>
<dbReference type="InterPro" id="IPR036291">
    <property type="entry name" value="NAD(P)-bd_dom_sf"/>
</dbReference>
<dbReference type="Proteomes" id="UP001229346">
    <property type="component" value="Unassembled WGS sequence"/>
</dbReference>
<reference evidence="1 2" key="1">
    <citation type="submission" date="2023-07" db="EMBL/GenBank/DDBJ databases">
        <title>Sorghum-associated microbial communities from plants grown in Nebraska, USA.</title>
        <authorList>
            <person name="Schachtman D."/>
        </authorList>
    </citation>
    <scope>NUCLEOTIDE SEQUENCE [LARGE SCALE GENOMIC DNA]</scope>
    <source>
        <strain evidence="1 2">CC482</strain>
    </source>
</reference>
<proteinExistence type="predicted"/>
<dbReference type="RefSeq" id="WP_307207774.1">
    <property type="nucleotide sequence ID" value="NZ_JAUSSU010000012.1"/>
</dbReference>
<dbReference type="Pfam" id="PF00106">
    <property type="entry name" value="adh_short"/>
    <property type="match status" value="1"/>
</dbReference>
<dbReference type="PANTHER" id="PTHR44147:SF2">
    <property type="entry name" value="DEHYDROGENASE_REDUCTASE SDR FAMILY MEMBER 1"/>
    <property type="match status" value="1"/>
</dbReference>
<organism evidence="1 2">
    <name type="scientific">Paenibacillus harenae</name>
    <dbReference type="NCBI Taxonomy" id="306543"/>
    <lineage>
        <taxon>Bacteria</taxon>
        <taxon>Bacillati</taxon>
        <taxon>Bacillota</taxon>
        <taxon>Bacilli</taxon>
        <taxon>Bacillales</taxon>
        <taxon>Paenibacillaceae</taxon>
        <taxon>Paenibacillus</taxon>
    </lineage>
</organism>
<keyword evidence="2" id="KW-1185">Reference proteome</keyword>
<dbReference type="NCBIfam" id="NF006159">
    <property type="entry name" value="PRK08303.1"/>
    <property type="match status" value="1"/>
</dbReference>
<accession>A0ABT9U9Y3</accession>
<sequence length="295" mass="31967">MKPLEGKVAVVAGATRGAGRGIAVGLGAAGATVYCTGRSIKGSPSDLGRSETIDETAELITASGGIGIPVRVDHTDPSDVQALFERIKEEREGQLDILVNNIWGGEKLSEWGKPFWEQSLGNGLLMQERAVKAHLITSYYGAPLMVARGQGLIIEVTDGIDYRYRGNLFYSLAKISPIHLAESMAVELKPHNVAAIAITPGFLRSEEMLEHFKVTEANWQDAVNHSDDPNVVHFSQSETPYYIGRGVAALAASADLMSRTGLVFPSWTMSDEFGIVDVDGRRPHWGSYAKEHGFL</sequence>
<name>A0ABT9U9Y3_PAEHA</name>
<dbReference type="InterPro" id="IPR002347">
    <property type="entry name" value="SDR_fam"/>
</dbReference>
<dbReference type="SUPFAM" id="SSF51735">
    <property type="entry name" value="NAD(P)-binding Rossmann-fold domains"/>
    <property type="match status" value="1"/>
</dbReference>
<comment type="caution">
    <text evidence="1">The sequence shown here is derived from an EMBL/GenBank/DDBJ whole genome shotgun (WGS) entry which is preliminary data.</text>
</comment>
<dbReference type="Gene3D" id="3.40.50.720">
    <property type="entry name" value="NAD(P)-binding Rossmann-like Domain"/>
    <property type="match status" value="1"/>
</dbReference>
<protein>
    <submittedName>
        <fullName evidence="1">NAD(P)-dependent dehydrogenase (Short-subunit alcohol dehydrogenase family)</fullName>
    </submittedName>
</protein>
<gene>
    <name evidence="1" type="ORF">J2T15_005278</name>
</gene>
<dbReference type="PRINTS" id="PR00081">
    <property type="entry name" value="GDHRDH"/>
</dbReference>
<evidence type="ECO:0000313" key="1">
    <source>
        <dbReference type="EMBL" id="MDQ0115811.1"/>
    </source>
</evidence>
<dbReference type="EMBL" id="JAUSSU010000012">
    <property type="protein sequence ID" value="MDQ0115811.1"/>
    <property type="molecule type" value="Genomic_DNA"/>
</dbReference>